<comment type="subcellular location">
    <subcellularLocation>
        <location evidence="1">Cytoplasm</location>
    </subcellularLocation>
</comment>
<dbReference type="InterPro" id="IPR027417">
    <property type="entry name" value="P-loop_NTPase"/>
</dbReference>
<dbReference type="PANTHER" id="PTHR15184">
    <property type="entry name" value="ATP SYNTHASE"/>
    <property type="match status" value="1"/>
</dbReference>
<dbReference type="Pfam" id="PF18269">
    <property type="entry name" value="T3SS_ATPase_C"/>
    <property type="match status" value="1"/>
</dbReference>
<dbReference type="NCBIfam" id="TIGR03497">
    <property type="entry name" value="FliI_clade2"/>
    <property type="match status" value="1"/>
</dbReference>
<dbReference type="InterPro" id="IPR000194">
    <property type="entry name" value="ATPase_F1/V1/A1_a/bsu_nucl-bd"/>
</dbReference>
<dbReference type="EMBL" id="CP060286">
    <property type="protein sequence ID" value="QNK42379.1"/>
    <property type="molecule type" value="Genomic_DNA"/>
</dbReference>
<evidence type="ECO:0000256" key="8">
    <source>
        <dbReference type="ARBA" id="ARBA00023065"/>
    </source>
</evidence>
<dbReference type="KEGG" id="cfem:HCR03_09310"/>
<dbReference type="GO" id="GO:0030254">
    <property type="term" value="P:protein secretion by the type III secretion system"/>
    <property type="evidence" value="ECO:0007669"/>
    <property type="project" value="InterPro"/>
</dbReference>
<dbReference type="InterPro" id="IPR022425">
    <property type="entry name" value="FliI_clade2"/>
</dbReference>
<dbReference type="InterPro" id="IPR040627">
    <property type="entry name" value="T3SS_ATPase_C"/>
</dbReference>
<dbReference type="InterPro" id="IPR004100">
    <property type="entry name" value="ATPase_F1/V1/A1_a/bsu_N"/>
</dbReference>
<dbReference type="FunFam" id="3.40.50.12240:FF:000002">
    <property type="entry name" value="Flagellum-specific ATP synthase FliI"/>
    <property type="match status" value="1"/>
</dbReference>
<organism evidence="11 12">
    <name type="scientific">Caproicibacter fermentans</name>
    <dbReference type="NCBI Taxonomy" id="2576756"/>
    <lineage>
        <taxon>Bacteria</taxon>
        <taxon>Bacillati</taxon>
        <taxon>Bacillota</taxon>
        <taxon>Clostridia</taxon>
        <taxon>Eubacteriales</taxon>
        <taxon>Acutalibacteraceae</taxon>
        <taxon>Caproicibacter</taxon>
    </lineage>
</organism>
<dbReference type="AlphaFoldDB" id="A0A7G8TFI8"/>
<keyword evidence="4" id="KW-0547">Nucleotide-binding</keyword>
<evidence type="ECO:0000256" key="2">
    <source>
        <dbReference type="ARBA" id="ARBA00022448"/>
    </source>
</evidence>
<evidence type="ECO:0000313" key="12">
    <source>
        <dbReference type="Proteomes" id="UP000515909"/>
    </source>
</evidence>
<keyword evidence="3" id="KW-0963">Cytoplasm</keyword>
<dbReference type="GO" id="GO:0046933">
    <property type="term" value="F:proton-transporting ATP synthase activity, rotational mechanism"/>
    <property type="evidence" value="ECO:0007669"/>
    <property type="project" value="TreeGrafter"/>
</dbReference>
<dbReference type="RefSeq" id="WP_187037834.1">
    <property type="nucleotide sequence ID" value="NZ_CP060286.1"/>
</dbReference>
<dbReference type="InterPro" id="IPR020003">
    <property type="entry name" value="ATPase_a/bsu_AS"/>
</dbReference>
<keyword evidence="6" id="KW-0653">Protein transport</keyword>
<dbReference type="NCBIfam" id="TIGR01026">
    <property type="entry name" value="fliI_yscN"/>
    <property type="match status" value="1"/>
</dbReference>
<evidence type="ECO:0000256" key="6">
    <source>
        <dbReference type="ARBA" id="ARBA00022927"/>
    </source>
</evidence>
<dbReference type="PROSITE" id="PS00152">
    <property type="entry name" value="ATPASE_ALPHA_BETA"/>
    <property type="match status" value="1"/>
</dbReference>
<dbReference type="Pfam" id="PF02874">
    <property type="entry name" value="ATP-synt_ab_N"/>
    <property type="match status" value="1"/>
</dbReference>
<keyword evidence="2" id="KW-0813">Transport</keyword>
<protein>
    <submittedName>
        <fullName evidence="11">Flagellar protein export ATPase FliI</fullName>
    </submittedName>
</protein>
<sequence length="433" mass="46721">MVDLRAACEIVTKIDPLCYKGKVKNIVGMMIETTGLDAKIGDICTIGGQTGGPVVEAEAVGFRDGNVLLMSYGDIRGVGPGSIVESTGHKLRVPVGECLKGRTVDAAGNPIDSLGDFEPETYYDVESSCVNPLDRPRISETMTFGIKAIDGTLTIGKGQRVGIFAGSGVGKSTLMGMIAKNVKSDINVIALVGERGREVKEFIEKDLGEEGLARSVLVVATSDQPAMLRAKCAFVATAIAEYFRDRGEDVLLMMDSLTRFAMAQREIGLATGEPPIARGYTPSIYSQLPRLLERSGNFMTGSITGIYTVLVEGDDTNEPISDTVRGILDGHIVLSRTLAAKNHYPAIDVGASISRLMTDITSEEHQASASRLRNLLSVYNQNYDLISIGAYKPGMNKRLDEAVGKIDGINRFLMQRVDESFSYEETENQMKGI</sequence>
<dbReference type="Gene3D" id="3.40.50.12240">
    <property type="match status" value="1"/>
</dbReference>
<feature type="domain" description="AAA+ ATPase" evidence="10">
    <location>
        <begin position="157"/>
        <end position="338"/>
    </location>
</feature>
<dbReference type="GO" id="GO:0005737">
    <property type="term" value="C:cytoplasm"/>
    <property type="evidence" value="ECO:0007669"/>
    <property type="project" value="UniProtKB-SubCell"/>
</dbReference>
<keyword evidence="8" id="KW-0406">Ion transport</keyword>
<dbReference type="GO" id="GO:0005524">
    <property type="term" value="F:ATP binding"/>
    <property type="evidence" value="ECO:0007669"/>
    <property type="project" value="UniProtKB-KW"/>
</dbReference>
<dbReference type="InterPro" id="IPR050053">
    <property type="entry name" value="ATPase_alpha/beta_chains"/>
</dbReference>
<dbReference type="GO" id="GO:0016887">
    <property type="term" value="F:ATP hydrolysis activity"/>
    <property type="evidence" value="ECO:0007669"/>
    <property type="project" value="InterPro"/>
</dbReference>
<reference evidence="11 12" key="1">
    <citation type="submission" date="2020-08" db="EMBL/GenBank/DDBJ databases">
        <title>The isolate Caproiciproducens sp. 7D4C2 produces n-caproate at mildly acidic conditions from hexoses: genome and rBOX comparison with related strains and chain-elongating bacteria.</title>
        <authorList>
            <person name="Esquivel-Elizondo S."/>
            <person name="Bagci C."/>
            <person name="Temovska M."/>
            <person name="Jeon B.S."/>
            <person name="Bessarab I."/>
            <person name="Williams R.B.H."/>
            <person name="Huson D.H."/>
            <person name="Angenent L.T."/>
        </authorList>
    </citation>
    <scope>NUCLEOTIDE SEQUENCE [LARGE SCALE GENOMIC DNA]</scope>
    <source>
        <strain evidence="11 12">7D4C2</strain>
    </source>
</reference>
<evidence type="ECO:0000256" key="5">
    <source>
        <dbReference type="ARBA" id="ARBA00022840"/>
    </source>
</evidence>
<evidence type="ECO:0000256" key="1">
    <source>
        <dbReference type="ARBA" id="ARBA00004496"/>
    </source>
</evidence>
<dbReference type="PANTHER" id="PTHR15184:SF9">
    <property type="entry name" value="SPI-1 TYPE 3 SECRETION SYSTEM ATPASE"/>
    <property type="match status" value="1"/>
</dbReference>
<evidence type="ECO:0000256" key="9">
    <source>
        <dbReference type="ARBA" id="ARBA00034006"/>
    </source>
</evidence>
<keyword evidence="7" id="KW-1278">Translocase</keyword>
<keyword evidence="11" id="KW-0969">Cilium</keyword>
<dbReference type="SUPFAM" id="SSF52540">
    <property type="entry name" value="P-loop containing nucleoside triphosphate hydrolases"/>
    <property type="match status" value="1"/>
</dbReference>
<evidence type="ECO:0000313" key="11">
    <source>
        <dbReference type="EMBL" id="QNK42379.1"/>
    </source>
</evidence>
<dbReference type="InterPro" id="IPR005714">
    <property type="entry name" value="ATPase_T3SS_FliI/YscN"/>
</dbReference>
<evidence type="ECO:0000256" key="7">
    <source>
        <dbReference type="ARBA" id="ARBA00022967"/>
    </source>
</evidence>
<dbReference type="CDD" id="cd18117">
    <property type="entry name" value="ATP-synt_flagellum-secretory_path_III_N"/>
    <property type="match status" value="1"/>
</dbReference>
<evidence type="ECO:0000256" key="4">
    <source>
        <dbReference type="ARBA" id="ARBA00022741"/>
    </source>
</evidence>
<evidence type="ECO:0000256" key="3">
    <source>
        <dbReference type="ARBA" id="ARBA00022490"/>
    </source>
</evidence>
<keyword evidence="5" id="KW-0067">ATP-binding</keyword>
<accession>A0A7G8TFI8</accession>
<dbReference type="GO" id="GO:0071973">
    <property type="term" value="P:bacterial-type flagellum-dependent cell motility"/>
    <property type="evidence" value="ECO:0007669"/>
    <property type="project" value="InterPro"/>
</dbReference>
<name>A0A7G8TFI8_9FIRM</name>
<dbReference type="GO" id="GO:0008564">
    <property type="term" value="F:protein-exporting ATPase activity"/>
    <property type="evidence" value="ECO:0007669"/>
    <property type="project" value="UniProtKB-EC"/>
</dbReference>
<dbReference type="CDD" id="cd01136">
    <property type="entry name" value="ATPase_flagellum-secretory_path_III"/>
    <property type="match status" value="1"/>
</dbReference>
<proteinExistence type="predicted"/>
<dbReference type="Proteomes" id="UP000515909">
    <property type="component" value="Chromosome"/>
</dbReference>
<keyword evidence="11" id="KW-0966">Cell projection</keyword>
<keyword evidence="11" id="KW-0282">Flagellum</keyword>
<dbReference type="Pfam" id="PF00006">
    <property type="entry name" value="ATP-synt_ab"/>
    <property type="match status" value="1"/>
</dbReference>
<dbReference type="SMART" id="SM00382">
    <property type="entry name" value="AAA"/>
    <property type="match status" value="1"/>
</dbReference>
<gene>
    <name evidence="11" type="primary">fliI</name>
    <name evidence="11" type="ORF">HCR03_09310</name>
</gene>
<dbReference type="InterPro" id="IPR003593">
    <property type="entry name" value="AAA+_ATPase"/>
</dbReference>
<evidence type="ECO:0000259" key="10">
    <source>
        <dbReference type="SMART" id="SM00382"/>
    </source>
</evidence>
<dbReference type="GO" id="GO:0044780">
    <property type="term" value="P:bacterial-type flagellum assembly"/>
    <property type="evidence" value="ECO:0007669"/>
    <property type="project" value="InterPro"/>
</dbReference>
<dbReference type="GO" id="GO:0030257">
    <property type="term" value="C:type III protein secretion system complex"/>
    <property type="evidence" value="ECO:0007669"/>
    <property type="project" value="InterPro"/>
</dbReference>
<comment type="catalytic activity">
    <reaction evidence="9">
        <text>ATP + H2O + cellular proteinSide 1 = ADP + phosphate + cellular proteinSide 2.</text>
        <dbReference type="EC" id="7.4.2.8"/>
    </reaction>
</comment>